<evidence type="ECO:0000259" key="9">
    <source>
        <dbReference type="PROSITE" id="PS51084"/>
    </source>
</evidence>
<dbReference type="InterPro" id="IPR051884">
    <property type="entry name" value="Bis(5'-adenosyl)-TPase_reg"/>
</dbReference>
<evidence type="ECO:0000256" key="1">
    <source>
        <dbReference type="ARBA" id="ARBA00022741"/>
    </source>
</evidence>
<evidence type="ECO:0000256" key="6">
    <source>
        <dbReference type="PROSITE-ProRule" id="PRU00464"/>
    </source>
</evidence>
<evidence type="ECO:0000256" key="4">
    <source>
        <dbReference type="PIRSR" id="PIRSR639383-2"/>
    </source>
</evidence>
<feature type="binding site" evidence="4">
    <location>
        <position position="107"/>
    </location>
    <ligand>
        <name>substrate</name>
    </ligand>
</feature>
<dbReference type="GO" id="GO:0000166">
    <property type="term" value="F:nucleotide binding"/>
    <property type="evidence" value="ECO:0007669"/>
    <property type="project" value="UniProtKB-KW"/>
</dbReference>
<dbReference type="EC" id="3.6.1.29" evidence="7"/>
<keyword evidence="2 7" id="KW-0378">Hydrolase</keyword>
<dbReference type="InterPro" id="IPR036265">
    <property type="entry name" value="HIT-like_sf"/>
</dbReference>
<dbReference type="Proteomes" id="UP001412239">
    <property type="component" value="Unassembled WGS sequence"/>
</dbReference>
<sequence length="206" mass="22628">MAASTQVLKRPIYFGSFLVTSQVPIGCYPMEGANPELTTMHGTAHSFALVNLKPLLPGHVLVCPNRVVPRLKDLSTDEVTDLFLTVQRVSKVIENIYKADSLNIAIQDGVAAGQSVPHVHTHIIPRHSQDLPQDQIYAMLESEDGDLGRNYLEAQHPAVMLNGARPKFPTVHPDAERKPRSEETMAEEAKWLAGCMGEGEEGKGRL</sequence>
<evidence type="ECO:0000256" key="8">
    <source>
        <dbReference type="SAM" id="MobiDB-lite"/>
    </source>
</evidence>
<comment type="cofactor">
    <cofactor evidence="7">
        <name>Mn(2+)</name>
        <dbReference type="ChEBI" id="CHEBI:29035"/>
    </cofactor>
</comment>
<feature type="region of interest" description="Disordered" evidence="8">
    <location>
        <begin position="164"/>
        <end position="206"/>
    </location>
</feature>
<reference evidence="10" key="1">
    <citation type="submission" date="2015-10" db="EMBL/GenBank/DDBJ databases">
        <authorList>
            <person name="Regsiter A."/>
            <person name="william w."/>
        </authorList>
    </citation>
    <scope>NUCLEOTIDE SEQUENCE</scope>
    <source>
        <strain evidence="10">Montdore</strain>
    </source>
</reference>
<dbReference type="InterPro" id="IPR039383">
    <property type="entry name" value="FHIT"/>
</dbReference>
<feature type="binding site" evidence="4">
    <location>
        <position position="122"/>
    </location>
    <ligand>
        <name>substrate</name>
    </ligand>
</feature>
<dbReference type="Pfam" id="PF01230">
    <property type="entry name" value="HIT"/>
    <property type="match status" value="1"/>
</dbReference>
<dbReference type="PANTHER" id="PTHR46243:SF1">
    <property type="entry name" value="BIS(5'-ADENOSYL)-TRIPHOSPHATASE"/>
    <property type="match status" value="1"/>
</dbReference>
<dbReference type="AlphaFoldDB" id="A0A292PV94"/>
<dbReference type="GO" id="GO:0047710">
    <property type="term" value="F:bis(5'-adenosyl)-triphosphatase activity"/>
    <property type="evidence" value="ECO:0007669"/>
    <property type="project" value="UniProtKB-UniRule"/>
</dbReference>
<evidence type="ECO:0000313" key="10">
    <source>
        <dbReference type="EMBL" id="CUS10387.1"/>
    </source>
</evidence>
<dbReference type="EMBL" id="LN891048">
    <property type="protein sequence ID" value="CUS10387.1"/>
    <property type="molecule type" value="Genomic_DNA"/>
</dbReference>
<evidence type="ECO:0000256" key="2">
    <source>
        <dbReference type="ARBA" id="ARBA00022801"/>
    </source>
</evidence>
<name>A0A292PV94_9PEZI</name>
<accession>A0A292PV94</accession>
<evidence type="ECO:0000313" key="11">
    <source>
        <dbReference type="Proteomes" id="UP001412239"/>
    </source>
</evidence>
<feature type="compositionally biased region" description="Basic and acidic residues" evidence="8">
    <location>
        <begin position="173"/>
        <end position="190"/>
    </location>
</feature>
<dbReference type="SUPFAM" id="SSF54197">
    <property type="entry name" value="HIT-like"/>
    <property type="match status" value="1"/>
</dbReference>
<dbReference type="PANTHER" id="PTHR46243">
    <property type="entry name" value="BIS(5'-ADENOSYL)-TRIPHOSPHATASE"/>
    <property type="match status" value="1"/>
</dbReference>
<dbReference type="CDD" id="cd01275">
    <property type="entry name" value="FHIT"/>
    <property type="match status" value="1"/>
</dbReference>
<organism evidence="10 11">
    <name type="scientific">Tuber aestivum</name>
    <name type="common">summer truffle</name>
    <dbReference type="NCBI Taxonomy" id="59557"/>
    <lineage>
        <taxon>Eukaryota</taxon>
        <taxon>Fungi</taxon>
        <taxon>Dikarya</taxon>
        <taxon>Ascomycota</taxon>
        <taxon>Pezizomycotina</taxon>
        <taxon>Pezizomycetes</taxon>
        <taxon>Pezizales</taxon>
        <taxon>Tuberaceae</taxon>
        <taxon>Tuber</taxon>
    </lineage>
</organism>
<proteinExistence type="predicted"/>
<feature type="binding site" evidence="4">
    <location>
        <begin position="113"/>
        <end position="116"/>
    </location>
    <ligand>
        <name>substrate</name>
    </ligand>
</feature>
<feature type="active site" description="Tele-AMP-histidine intermediate" evidence="3">
    <location>
        <position position="120"/>
    </location>
</feature>
<dbReference type="InterPro" id="IPR011146">
    <property type="entry name" value="HIT-like"/>
</dbReference>
<keyword evidence="11" id="KW-1185">Reference proteome</keyword>
<gene>
    <name evidence="10" type="ORF">GSTUAT00005468001</name>
</gene>
<feature type="domain" description="HIT" evidence="9">
    <location>
        <begin position="25"/>
        <end position="133"/>
    </location>
</feature>
<feature type="binding site" evidence="4">
    <location>
        <position position="51"/>
    </location>
    <ligand>
        <name>substrate</name>
    </ligand>
</feature>
<dbReference type="InterPro" id="IPR019808">
    <property type="entry name" value="Histidine_triad_CS"/>
</dbReference>
<protein>
    <recommendedName>
        <fullName evidence="7">Bis(5'-adenosyl)-triphosphatase</fullName>
        <ecNumber evidence="7">3.6.1.29</ecNumber>
    </recommendedName>
</protein>
<evidence type="ECO:0000256" key="7">
    <source>
        <dbReference type="RuleBase" id="RU366076"/>
    </source>
</evidence>
<dbReference type="PROSITE" id="PS51084">
    <property type="entry name" value="HIT_2"/>
    <property type="match status" value="1"/>
</dbReference>
<dbReference type="Gene3D" id="3.30.428.10">
    <property type="entry name" value="HIT-like"/>
    <property type="match status" value="1"/>
</dbReference>
<feature type="site" description="Important for induction of apoptosis" evidence="5">
    <location>
        <position position="137"/>
    </location>
</feature>
<evidence type="ECO:0000256" key="5">
    <source>
        <dbReference type="PIRSR" id="PIRSR639383-3"/>
    </source>
</evidence>
<dbReference type="FunFam" id="3.30.428.10:FF:000011">
    <property type="entry name" value="Fragile histidine triad"/>
    <property type="match status" value="1"/>
</dbReference>
<feature type="short sequence motif" description="Histidine triad motif" evidence="6">
    <location>
        <begin position="118"/>
        <end position="122"/>
    </location>
</feature>
<comment type="catalytic activity">
    <reaction evidence="7">
        <text>P(1),P(3)-bis(5'-adenosyl) triphosphate + H2O = AMP + ADP + 2 H(+)</text>
        <dbReference type="Rhea" id="RHEA:13893"/>
        <dbReference type="ChEBI" id="CHEBI:15377"/>
        <dbReference type="ChEBI" id="CHEBI:15378"/>
        <dbReference type="ChEBI" id="CHEBI:58529"/>
        <dbReference type="ChEBI" id="CHEBI:456215"/>
        <dbReference type="ChEBI" id="CHEBI:456216"/>
        <dbReference type="EC" id="3.6.1.29"/>
    </reaction>
</comment>
<keyword evidence="1 7" id="KW-0547">Nucleotide-binding</keyword>
<dbReference type="PROSITE" id="PS00892">
    <property type="entry name" value="HIT_1"/>
    <property type="match status" value="1"/>
</dbReference>
<evidence type="ECO:0000256" key="3">
    <source>
        <dbReference type="PIRSR" id="PIRSR639383-1"/>
    </source>
</evidence>